<dbReference type="InterPro" id="IPR001995">
    <property type="entry name" value="Peptidase_A2_cat"/>
</dbReference>
<dbReference type="PROSITE" id="PS50175">
    <property type="entry name" value="ASP_PROT_RETROV"/>
    <property type="match status" value="1"/>
</dbReference>
<sequence length="82" mass="9172">MTFLVDTGADVSVTPLPDTEKSRQPSTMQLFAANGTTIKTFGERLMKLDLGLRRVFHWPFIMAEVSQPIIGADFLREFGLLV</sequence>
<keyword evidence="4" id="KW-1185">Reference proteome</keyword>
<evidence type="ECO:0000313" key="4">
    <source>
        <dbReference type="Proteomes" id="UP000036403"/>
    </source>
</evidence>
<evidence type="ECO:0000259" key="2">
    <source>
        <dbReference type="PROSITE" id="PS50175"/>
    </source>
</evidence>
<organism evidence="3 4">
    <name type="scientific">Lasius niger</name>
    <name type="common">Black garden ant</name>
    <dbReference type="NCBI Taxonomy" id="67767"/>
    <lineage>
        <taxon>Eukaryota</taxon>
        <taxon>Metazoa</taxon>
        <taxon>Ecdysozoa</taxon>
        <taxon>Arthropoda</taxon>
        <taxon>Hexapoda</taxon>
        <taxon>Insecta</taxon>
        <taxon>Pterygota</taxon>
        <taxon>Neoptera</taxon>
        <taxon>Endopterygota</taxon>
        <taxon>Hymenoptera</taxon>
        <taxon>Apocrita</taxon>
        <taxon>Aculeata</taxon>
        <taxon>Formicoidea</taxon>
        <taxon>Formicidae</taxon>
        <taxon>Formicinae</taxon>
        <taxon>Lasius</taxon>
        <taxon>Lasius</taxon>
    </lineage>
</organism>
<dbReference type="GO" id="GO:0004190">
    <property type="term" value="F:aspartic-type endopeptidase activity"/>
    <property type="evidence" value="ECO:0007669"/>
    <property type="project" value="InterPro"/>
</dbReference>
<dbReference type="InterPro" id="IPR001969">
    <property type="entry name" value="Aspartic_peptidase_AS"/>
</dbReference>
<dbReference type="Gene3D" id="2.40.70.10">
    <property type="entry name" value="Acid Proteases"/>
    <property type="match status" value="1"/>
</dbReference>
<proteinExistence type="predicted"/>
<evidence type="ECO:0000313" key="3">
    <source>
        <dbReference type="EMBL" id="KMQ82106.1"/>
    </source>
</evidence>
<dbReference type="STRING" id="67767.A0A0J7JW80"/>
<dbReference type="PROSITE" id="PS00141">
    <property type="entry name" value="ASP_PROTEASE"/>
    <property type="match status" value="1"/>
</dbReference>
<accession>A0A0J7JW80</accession>
<dbReference type="EMBL" id="LBMM01028313">
    <property type="protein sequence ID" value="KMQ82106.1"/>
    <property type="molecule type" value="Genomic_DNA"/>
</dbReference>
<dbReference type="InterPro" id="IPR018061">
    <property type="entry name" value="Retropepsins"/>
</dbReference>
<keyword evidence="1" id="KW-0378">Hydrolase</keyword>
<dbReference type="PaxDb" id="67767-A0A0J7JW80"/>
<keyword evidence="3" id="KW-0645">Protease</keyword>
<protein>
    <submittedName>
        <fullName evidence="3">Protease-like protein</fullName>
    </submittedName>
</protein>
<name>A0A0J7JW80_LASNI</name>
<dbReference type="OrthoDB" id="6423099at2759"/>
<dbReference type="AlphaFoldDB" id="A0A0J7JW80"/>
<dbReference type="SUPFAM" id="SSF50630">
    <property type="entry name" value="Acid proteases"/>
    <property type="match status" value="1"/>
</dbReference>
<dbReference type="Pfam" id="PF00077">
    <property type="entry name" value="RVP"/>
    <property type="match status" value="1"/>
</dbReference>
<reference evidence="3 4" key="1">
    <citation type="submission" date="2015-04" db="EMBL/GenBank/DDBJ databases">
        <title>Lasius niger genome sequencing.</title>
        <authorList>
            <person name="Konorov E.A."/>
            <person name="Nikitin M.A."/>
            <person name="Kirill M.V."/>
            <person name="Chang P."/>
        </authorList>
    </citation>
    <scope>NUCLEOTIDE SEQUENCE [LARGE SCALE GENOMIC DNA]</scope>
    <source>
        <tissue evidence="3">Whole</tissue>
    </source>
</reference>
<gene>
    <name evidence="3" type="ORF">RF55_24161</name>
</gene>
<dbReference type="GO" id="GO:0006508">
    <property type="term" value="P:proteolysis"/>
    <property type="evidence" value="ECO:0007669"/>
    <property type="project" value="UniProtKB-KW"/>
</dbReference>
<feature type="domain" description="Peptidase A2" evidence="2">
    <location>
        <begin position="1"/>
        <end position="74"/>
    </location>
</feature>
<dbReference type="InterPro" id="IPR021109">
    <property type="entry name" value="Peptidase_aspartic_dom_sf"/>
</dbReference>
<dbReference type="Proteomes" id="UP000036403">
    <property type="component" value="Unassembled WGS sequence"/>
</dbReference>
<feature type="non-terminal residue" evidence="3">
    <location>
        <position position="82"/>
    </location>
</feature>
<evidence type="ECO:0000256" key="1">
    <source>
        <dbReference type="ARBA" id="ARBA00022801"/>
    </source>
</evidence>
<comment type="caution">
    <text evidence="3">The sequence shown here is derived from an EMBL/GenBank/DDBJ whole genome shotgun (WGS) entry which is preliminary data.</text>
</comment>